<dbReference type="InterPro" id="IPR037055">
    <property type="entry name" value="MHC_I-like_Ag-recog_sf"/>
</dbReference>
<sequence length="161" mass="17781">RFSVCLGGYVCSILCLAKVLAGKKVIHSLKYLTASSGVPNLPEFVVVGMVDDVPIAHYDSDTKKGEPTQDWMIKLTEDDPQHLEGQTALALDQQQVFKANFETLKQLFNHTGGLFLFDFSLILPVDVRRGPFKSALPASSLSAQIFHCLPDGVFFPLERAR</sequence>
<dbReference type="SUPFAM" id="SSF54452">
    <property type="entry name" value="MHC antigen-recognition domain"/>
    <property type="match status" value="1"/>
</dbReference>
<feature type="signal peptide" evidence="2">
    <location>
        <begin position="1"/>
        <end position="21"/>
    </location>
</feature>
<keyword evidence="5" id="KW-1185">Reference proteome</keyword>
<dbReference type="Pfam" id="PF00129">
    <property type="entry name" value="MHC_I"/>
    <property type="match status" value="1"/>
</dbReference>
<dbReference type="InterPro" id="IPR050208">
    <property type="entry name" value="MHC_class-I_related"/>
</dbReference>
<dbReference type="InterPro" id="IPR011162">
    <property type="entry name" value="MHC_I/II-like_Ag-recog"/>
</dbReference>
<keyword evidence="2" id="KW-0732">Signal</keyword>
<protein>
    <recommendedName>
        <fullName evidence="3">MHC class I-like antigen recognition-like domain-containing protein</fullName>
    </recommendedName>
</protein>
<evidence type="ECO:0000313" key="5">
    <source>
        <dbReference type="Proteomes" id="UP000261340"/>
    </source>
</evidence>
<dbReference type="Proteomes" id="UP000261340">
    <property type="component" value="Unplaced"/>
</dbReference>
<dbReference type="GO" id="GO:0006955">
    <property type="term" value="P:immune response"/>
    <property type="evidence" value="ECO:0007669"/>
    <property type="project" value="TreeGrafter"/>
</dbReference>
<reference evidence="4" key="2">
    <citation type="submission" date="2025-09" db="UniProtKB">
        <authorList>
            <consortium name="Ensembl"/>
        </authorList>
    </citation>
    <scope>IDENTIFICATION</scope>
</reference>
<dbReference type="Gene3D" id="3.30.500.10">
    <property type="entry name" value="MHC class I-like antigen recognition-like"/>
    <property type="match status" value="1"/>
</dbReference>
<dbReference type="PANTHER" id="PTHR16675">
    <property type="entry name" value="MHC CLASS I-RELATED"/>
    <property type="match status" value="1"/>
</dbReference>
<dbReference type="AlphaFoldDB" id="A0A3Q0SRD1"/>
<keyword evidence="1" id="KW-0325">Glycoprotein</keyword>
<feature type="chain" id="PRO_5018688546" description="MHC class I-like antigen recognition-like domain-containing protein" evidence="2">
    <location>
        <begin position="22"/>
        <end position="161"/>
    </location>
</feature>
<reference evidence="4" key="1">
    <citation type="submission" date="2025-08" db="UniProtKB">
        <authorList>
            <consortium name="Ensembl"/>
        </authorList>
    </citation>
    <scope>IDENTIFICATION</scope>
</reference>
<feature type="domain" description="MHC class I-like antigen recognition-like" evidence="3">
    <location>
        <begin position="27"/>
        <end position="113"/>
    </location>
</feature>
<dbReference type="GeneTree" id="ENSGT00940000175658"/>
<dbReference type="PANTHER" id="PTHR16675:SF237">
    <property type="entry name" value="MHC CLASS I ANTIGEN TRANSCRIPT VARIANT 1-RELATED"/>
    <property type="match status" value="1"/>
</dbReference>
<proteinExistence type="predicted"/>
<dbReference type="STRING" id="61819.ENSACIP00000025936"/>
<dbReference type="Ensembl" id="ENSACIT00000026618.1">
    <property type="protein sequence ID" value="ENSACIP00000025936.1"/>
    <property type="gene ID" value="ENSACIG00000020090.1"/>
</dbReference>
<evidence type="ECO:0000313" key="4">
    <source>
        <dbReference type="Ensembl" id="ENSACIP00000025936.1"/>
    </source>
</evidence>
<evidence type="ECO:0000256" key="2">
    <source>
        <dbReference type="SAM" id="SignalP"/>
    </source>
</evidence>
<evidence type="ECO:0000256" key="1">
    <source>
        <dbReference type="ARBA" id="ARBA00023180"/>
    </source>
</evidence>
<name>A0A3Q0SRD1_AMPCI</name>
<accession>A0A3Q0SRD1</accession>
<dbReference type="OMA" id="WMREATA"/>
<dbReference type="GO" id="GO:0009897">
    <property type="term" value="C:external side of plasma membrane"/>
    <property type="evidence" value="ECO:0007669"/>
    <property type="project" value="TreeGrafter"/>
</dbReference>
<dbReference type="GO" id="GO:0005615">
    <property type="term" value="C:extracellular space"/>
    <property type="evidence" value="ECO:0007669"/>
    <property type="project" value="TreeGrafter"/>
</dbReference>
<evidence type="ECO:0000259" key="3">
    <source>
        <dbReference type="Pfam" id="PF00129"/>
    </source>
</evidence>
<dbReference type="InterPro" id="IPR011161">
    <property type="entry name" value="MHC_I-like_Ag-recog"/>
</dbReference>
<organism evidence="4 5">
    <name type="scientific">Amphilophus citrinellus</name>
    <name type="common">Midas cichlid</name>
    <name type="synonym">Cichlasoma citrinellum</name>
    <dbReference type="NCBI Taxonomy" id="61819"/>
    <lineage>
        <taxon>Eukaryota</taxon>
        <taxon>Metazoa</taxon>
        <taxon>Chordata</taxon>
        <taxon>Craniata</taxon>
        <taxon>Vertebrata</taxon>
        <taxon>Euteleostomi</taxon>
        <taxon>Actinopterygii</taxon>
        <taxon>Neopterygii</taxon>
        <taxon>Teleostei</taxon>
        <taxon>Neoteleostei</taxon>
        <taxon>Acanthomorphata</taxon>
        <taxon>Ovalentaria</taxon>
        <taxon>Cichlomorphae</taxon>
        <taxon>Cichliformes</taxon>
        <taxon>Cichlidae</taxon>
        <taxon>New World cichlids</taxon>
        <taxon>Cichlasomatinae</taxon>
        <taxon>Heroini</taxon>
        <taxon>Amphilophus</taxon>
    </lineage>
</organism>